<keyword evidence="3 4" id="KW-0687">Ribonucleoprotein</keyword>
<evidence type="ECO:0000256" key="2">
    <source>
        <dbReference type="ARBA" id="ARBA00022980"/>
    </source>
</evidence>
<evidence type="ECO:0000256" key="5">
    <source>
        <dbReference type="SAM" id="MobiDB-lite"/>
    </source>
</evidence>
<evidence type="ECO:0000313" key="6">
    <source>
        <dbReference type="EMBL" id="GJQ13993.1"/>
    </source>
</evidence>
<evidence type="ECO:0000256" key="3">
    <source>
        <dbReference type="ARBA" id="ARBA00023274"/>
    </source>
</evidence>
<evidence type="ECO:0000313" key="7">
    <source>
        <dbReference type="Proteomes" id="UP001061958"/>
    </source>
</evidence>
<keyword evidence="2 4" id="KW-0689">Ribosomal protein</keyword>
<dbReference type="EMBL" id="BQMJ01000050">
    <property type="protein sequence ID" value="GJQ13993.1"/>
    <property type="molecule type" value="Genomic_DNA"/>
</dbReference>
<accession>A0A9C7PZX8</accession>
<reference evidence="6" key="2">
    <citation type="submission" date="2022-01" db="EMBL/GenBank/DDBJ databases">
        <authorList>
            <person name="Hirooka S."/>
            <person name="Miyagishima S.Y."/>
        </authorList>
    </citation>
    <scope>NUCLEOTIDE SEQUENCE</scope>
    <source>
        <strain evidence="6">NBRC 102759</strain>
    </source>
</reference>
<dbReference type="GO" id="GO:0005840">
    <property type="term" value="C:ribosome"/>
    <property type="evidence" value="ECO:0007669"/>
    <property type="project" value="UniProtKB-KW"/>
</dbReference>
<evidence type="ECO:0000256" key="4">
    <source>
        <dbReference type="RuleBase" id="RU366057"/>
    </source>
</evidence>
<sequence>MAKGEAGASRSGGAAKKKKWSKGKVKEKVTNTVFLDQETYEKLYKEVPKYKLITPAIVSERLHVNGSLARQAIRELLAKGQISLVSSQRGTLICSRAGNAA</sequence>
<dbReference type="FunFam" id="3.30.63.20:FF:000001">
    <property type="entry name" value="40S ribosomal protein S25"/>
    <property type="match status" value="1"/>
</dbReference>
<dbReference type="InterPro" id="IPR004977">
    <property type="entry name" value="Ribosomal_eS25"/>
</dbReference>
<dbReference type="GO" id="GO:1990904">
    <property type="term" value="C:ribonucleoprotein complex"/>
    <property type="evidence" value="ECO:0007669"/>
    <property type="project" value="UniProtKB-KW"/>
</dbReference>
<keyword evidence="7" id="KW-1185">Reference proteome</keyword>
<name>A0A9C7PZX8_9RHOD</name>
<reference evidence="6" key="1">
    <citation type="journal article" date="2022" name="Proc. Natl. Acad. Sci. U.S.A.">
        <title>Life cycle and functional genomics of the unicellular red alga Galdieria for elucidating algal and plant evolution and industrial use.</title>
        <authorList>
            <person name="Hirooka S."/>
            <person name="Itabashi T."/>
            <person name="Ichinose T.M."/>
            <person name="Onuma R."/>
            <person name="Fujiwara T."/>
            <person name="Yamashita S."/>
            <person name="Jong L.W."/>
            <person name="Tomita R."/>
            <person name="Iwane A.H."/>
            <person name="Miyagishima S.Y."/>
        </authorList>
    </citation>
    <scope>NUCLEOTIDE SEQUENCE</scope>
    <source>
        <strain evidence="6">NBRC 102759</strain>
    </source>
</reference>
<feature type="region of interest" description="Disordered" evidence="5">
    <location>
        <begin position="1"/>
        <end position="25"/>
    </location>
</feature>
<dbReference type="PANTHER" id="PTHR12850">
    <property type="entry name" value="40S RIBOSOMAL PROTEIN S25"/>
    <property type="match status" value="1"/>
</dbReference>
<protein>
    <recommendedName>
        <fullName evidence="4">40S ribosomal protein S25</fullName>
    </recommendedName>
</protein>
<evidence type="ECO:0000256" key="1">
    <source>
        <dbReference type="ARBA" id="ARBA00009106"/>
    </source>
</evidence>
<dbReference type="Proteomes" id="UP001061958">
    <property type="component" value="Unassembled WGS sequence"/>
</dbReference>
<dbReference type="AlphaFoldDB" id="A0A9C7PZX8"/>
<dbReference type="Gene3D" id="3.30.63.20">
    <property type="match status" value="1"/>
</dbReference>
<gene>
    <name evidence="6" type="ORF">GpartN1_g5784.t1</name>
</gene>
<dbReference type="Pfam" id="PF03297">
    <property type="entry name" value="Ribosomal_S25"/>
    <property type="match status" value="1"/>
</dbReference>
<comment type="similarity">
    <text evidence="1 4">Belongs to the eukaryotic ribosomal protein eS25 family.</text>
</comment>
<feature type="compositionally biased region" description="Low complexity" evidence="5">
    <location>
        <begin position="1"/>
        <end position="14"/>
    </location>
</feature>
<dbReference type="OrthoDB" id="3171at2759"/>
<proteinExistence type="inferred from homology"/>
<organism evidence="6 7">
    <name type="scientific">Galdieria partita</name>
    <dbReference type="NCBI Taxonomy" id="83374"/>
    <lineage>
        <taxon>Eukaryota</taxon>
        <taxon>Rhodophyta</taxon>
        <taxon>Bangiophyceae</taxon>
        <taxon>Galdieriales</taxon>
        <taxon>Galdieriaceae</taxon>
        <taxon>Galdieria</taxon>
    </lineage>
</organism>
<comment type="caution">
    <text evidence="6">The sequence shown here is derived from an EMBL/GenBank/DDBJ whole genome shotgun (WGS) entry which is preliminary data.</text>
</comment>